<keyword evidence="1" id="KW-0812">Transmembrane</keyword>
<evidence type="ECO:0000313" key="2">
    <source>
        <dbReference type="EMBL" id="UUO68306.1"/>
    </source>
</evidence>
<dbReference type="Proteomes" id="UP001058872">
    <property type="component" value="Chromosome"/>
</dbReference>
<gene>
    <name evidence="2" type="ORF">DCM83_25885</name>
</gene>
<accession>A0AAE9NCU8</accession>
<evidence type="ECO:0000256" key="1">
    <source>
        <dbReference type="SAM" id="Phobius"/>
    </source>
</evidence>
<proteinExistence type="predicted"/>
<dbReference type="AlphaFoldDB" id="A0AAE9NCU8"/>
<dbReference type="RefSeq" id="WP_257180615.1">
    <property type="nucleotide sequence ID" value="NZ_CP028989.1"/>
</dbReference>
<dbReference type="EMBL" id="CP028989">
    <property type="protein sequence ID" value="UUO68306.1"/>
    <property type="molecule type" value="Genomic_DNA"/>
</dbReference>
<reference evidence="2" key="1">
    <citation type="submission" date="2018-04" db="EMBL/GenBank/DDBJ databases">
        <title>Genomes of Endosymbiotic and Endophytic Bradyrhizobium Publication status.</title>
        <authorList>
            <person name="Guha S."/>
            <person name="Jorrin B."/>
            <person name="Sarkar M."/>
            <person name="Poole P.S."/>
            <person name="DasGupta M."/>
        </authorList>
    </citation>
    <scope>NUCLEOTIDE SEQUENCE</scope>
    <source>
        <strain evidence="2">WBOS16</strain>
    </source>
</reference>
<feature type="transmembrane region" description="Helical" evidence="1">
    <location>
        <begin position="40"/>
        <end position="64"/>
    </location>
</feature>
<protein>
    <submittedName>
        <fullName evidence="2">Uncharacterized protein</fullName>
    </submittedName>
</protein>
<organism evidence="2 3">
    <name type="scientific">Bradyrhizobium betae</name>
    <dbReference type="NCBI Taxonomy" id="244734"/>
    <lineage>
        <taxon>Bacteria</taxon>
        <taxon>Pseudomonadati</taxon>
        <taxon>Pseudomonadota</taxon>
        <taxon>Alphaproteobacteria</taxon>
        <taxon>Hyphomicrobiales</taxon>
        <taxon>Nitrobacteraceae</taxon>
        <taxon>Bradyrhizobium</taxon>
    </lineage>
</organism>
<name>A0AAE9NCU8_9BRAD</name>
<evidence type="ECO:0000313" key="3">
    <source>
        <dbReference type="Proteomes" id="UP001058872"/>
    </source>
</evidence>
<keyword evidence="1" id="KW-1133">Transmembrane helix</keyword>
<keyword evidence="1" id="KW-0472">Membrane</keyword>
<sequence length="66" mass="7171">MTGIIRELLLPIARSVVEAWSLALFTKVGNWLDANVAGRYVKLVIGMLLGLAAFFFVPVVRGILGL</sequence>